<accession>A0A7W8QET8</accession>
<keyword evidence="7 8" id="KW-0472">Membrane</keyword>
<evidence type="ECO:0000313" key="10">
    <source>
        <dbReference type="EMBL" id="MBB5429148.1"/>
    </source>
</evidence>
<name>A0A7W8QET8_PARAM</name>
<dbReference type="GO" id="GO:0005886">
    <property type="term" value="C:plasma membrane"/>
    <property type="evidence" value="ECO:0007669"/>
    <property type="project" value="UniProtKB-SubCell"/>
</dbReference>
<keyword evidence="5 8" id="KW-0812">Transmembrane</keyword>
<dbReference type="RefSeq" id="WP_018436451.1">
    <property type="nucleotide sequence ID" value="NZ_JACHDD010000020.1"/>
</dbReference>
<dbReference type="AlphaFoldDB" id="A0A7W8QET8"/>
<evidence type="ECO:0000256" key="5">
    <source>
        <dbReference type="ARBA" id="ARBA00022692"/>
    </source>
</evidence>
<keyword evidence="4" id="KW-0997">Cell inner membrane</keyword>
<evidence type="ECO:0000256" key="3">
    <source>
        <dbReference type="ARBA" id="ARBA00022475"/>
    </source>
</evidence>
<dbReference type="InterPro" id="IPR035906">
    <property type="entry name" value="MetI-like_sf"/>
</dbReference>
<keyword evidence="6 8" id="KW-1133">Transmembrane helix</keyword>
<dbReference type="Proteomes" id="UP000592780">
    <property type="component" value="Unassembled WGS sequence"/>
</dbReference>
<sequence>MPVGGLSLRWYRRFIEYKPFTDSLITSLLLAGASTALAIMLAVPAALGLANTRSRIGHAATPVLLSPIAVPPLVVELSSLYYLSELGIGNSFAALLITHT</sequence>
<protein>
    <submittedName>
        <fullName evidence="10">Putative spermidine/putrescine transport system permease protein</fullName>
    </submittedName>
</protein>
<dbReference type="SUPFAM" id="SSF161098">
    <property type="entry name" value="MetI-like"/>
    <property type="match status" value="1"/>
</dbReference>
<comment type="caution">
    <text evidence="10">The sequence shown here is derived from an EMBL/GenBank/DDBJ whole genome shotgun (WGS) entry which is preliminary data.</text>
</comment>
<comment type="subcellular location">
    <subcellularLocation>
        <location evidence="1">Cell inner membrane</location>
        <topology evidence="1">Multi-pass membrane protein</topology>
    </subcellularLocation>
</comment>
<dbReference type="GO" id="GO:0055085">
    <property type="term" value="P:transmembrane transport"/>
    <property type="evidence" value="ECO:0007669"/>
    <property type="project" value="InterPro"/>
</dbReference>
<keyword evidence="11" id="KW-1185">Reference proteome</keyword>
<dbReference type="PROSITE" id="PS50928">
    <property type="entry name" value="ABC_TM1"/>
    <property type="match status" value="1"/>
</dbReference>
<feature type="transmembrane region" description="Helical" evidence="8">
    <location>
        <begin position="24"/>
        <end position="49"/>
    </location>
</feature>
<keyword evidence="2" id="KW-0813">Transport</keyword>
<dbReference type="EMBL" id="JACHDD010000020">
    <property type="protein sequence ID" value="MBB5429148.1"/>
    <property type="molecule type" value="Genomic_DNA"/>
</dbReference>
<dbReference type="Gene3D" id="1.10.3720.10">
    <property type="entry name" value="MetI-like"/>
    <property type="match status" value="1"/>
</dbReference>
<evidence type="ECO:0000256" key="4">
    <source>
        <dbReference type="ARBA" id="ARBA00022519"/>
    </source>
</evidence>
<feature type="domain" description="ABC transmembrane type-1" evidence="9">
    <location>
        <begin position="24"/>
        <end position="100"/>
    </location>
</feature>
<dbReference type="PANTHER" id="PTHR43357">
    <property type="entry name" value="INNER MEMBRANE ABC TRANSPORTER PERMEASE PROTEIN YDCV"/>
    <property type="match status" value="1"/>
</dbReference>
<evidence type="ECO:0000256" key="1">
    <source>
        <dbReference type="ARBA" id="ARBA00004429"/>
    </source>
</evidence>
<evidence type="ECO:0000256" key="8">
    <source>
        <dbReference type="SAM" id="Phobius"/>
    </source>
</evidence>
<evidence type="ECO:0000256" key="7">
    <source>
        <dbReference type="ARBA" id="ARBA00023136"/>
    </source>
</evidence>
<dbReference type="PANTHER" id="PTHR43357:SF4">
    <property type="entry name" value="INNER MEMBRANE ABC TRANSPORTER PERMEASE PROTEIN YDCV"/>
    <property type="match status" value="1"/>
</dbReference>
<evidence type="ECO:0000259" key="9">
    <source>
        <dbReference type="PROSITE" id="PS50928"/>
    </source>
</evidence>
<keyword evidence="3" id="KW-1003">Cell membrane</keyword>
<dbReference type="InterPro" id="IPR000515">
    <property type="entry name" value="MetI-like"/>
</dbReference>
<evidence type="ECO:0000256" key="6">
    <source>
        <dbReference type="ARBA" id="ARBA00022989"/>
    </source>
</evidence>
<reference evidence="10 11" key="1">
    <citation type="submission" date="2020-08" db="EMBL/GenBank/DDBJ databases">
        <title>Genomic Encyclopedia of Type Strains, Phase IV (KMG-V): Genome sequencing to study the core and pangenomes of soil and plant-associated prokaryotes.</title>
        <authorList>
            <person name="Whitman W."/>
        </authorList>
    </citation>
    <scope>NUCLEOTIDE SEQUENCE [LARGE SCALE GENOMIC DNA]</scope>
    <source>
        <strain evidence="10 11">JPY158</strain>
    </source>
</reference>
<evidence type="ECO:0000313" key="11">
    <source>
        <dbReference type="Proteomes" id="UP000592780"/>
    </source>
</evidence>
<proteinExistence type="predicted"/>
<evidence type="ECO:0000256" key="2">
    <source>
        <dbReference type="ARBA" id="ARBA00022448"/>
    </source>
</evidence>
<gene>
    <name evidence="10" type="ORF">HDG40_007345</name>
</gene>
<organism evidence="10 11">
    <name type="scientific">Paraburkholderia atlantica</name>
    <dbReference type="NCBI Taxonomy" id="2654982"/>
    <lineage>
        <taxon>Bacteria</taxon>
        <taxon>Pseudomonadati</taxon>
        <taxon>Pseudomonadota</taxon>
        <taxon>Betaproteobacteria</taxon>
        <taxon>Burkholderiales</taxon>
        <taxon>Burkholderiaceae</taxon>
        <taxon>Paraburkholderia</taxon>
    </lineage>
</organism>